<dbReference type="PANTHER" id="PTHR37813">
    <property type="entry name" value="FELS-2 PROPHAGE PROTEIN"/>
    <property type="match status" value="1"/>
</dbReference>
<proteinExistence type="predicted"/>
<evidence type="ECO:0000313" key="8">
    <source>
        <dbReference type="Proteomes" id="UP001341444"/>
    </source>
</evidence>
<name>A0ABU6MMD4_9BACI</name>
<dbReference type="InterPro" id="IPR023346">
    <property type="entry name" value="Lysozyme-like_dom_sf"/>
</dbReference>
<feature type="compositionally biased region" description="Basic and acidic residues" evidence="3">
    <location>
        <begin position="1246"/>
        <end position="1266"/>
    </location>
</feature>
<dbReference type="InterPro" id="IPR008258">
    <property type="entry name" value="Transglycosylase_SLT_dom_1"/>
</dbReference>
<keyword evidence="4" id="KW-1133">Transmembrane helix</keyword>
<sequence>MSEGVIIRVGLDGSKVTQSLKALKATVAASTSQMKAEMQIFKNAGDELGSLSAKHEGLTRTIKAQDIQIEKLVESYKKAKEQANGNTEATMKYANQINSARAKQESFKKQLQDTEIAMNDFKRGTNGIRDSLSLATRETNAMIDKLTAQGKSLRANKQEYIGLSAQMKERTRLIDAEKLKLQELIDKKGADSLATKNQRVAILELEAAQSSALSRYNTLKREVGSSSDLSLAFRQNINKLQSSISSMGDKITNAGHSMTMATLGIGAGFVYGTKQAVEFEKKLNDIKSLMISDGESTKEATKITKDMTTQAKELSNKYGVSIQSIGDAYETMVRKGDTGRQAMAAVEKMIKASTAAGSDFKETTTVSMNVMEQFFDKTKSASKTAENTTKVTNAMAYAADHGSAKFVELGYSMNYVGDYAKAVGYSMEDMSAYLEVMSRRGVEGTSAGEGLRGVMASLVKPSKQSAEAMADIGLKTKDSTGHLMKLSGIVEQLREKLKFTKDKNGNISLDADSAKLVSKMFGRTSLPTITALMTQSGKQLDEFSAKIKKAESTDYAGTVTKRMMQSGQNQLNKFRESLKNFSMDISATMLPTLTGVVQKLNSLMVKFDKLSPTTKKVFAGFALGAAAFAPLAIGVGSVFKAVNLTISGVRALSSGIIRLATSEKLVAAATKVWTGVQWLFNAAMDANPIGIAVVALGALVTAIVIAYNHSKTFRNIVNEVWGGIKKAFSVAVEYCTKALKELGNYFSNVWNDMKNVFKNVLGFFGSEFNFWKDLFTGKWSKLFGDIKTIFSNGWKLIKSIFKTEFDYLNDLTGGTLGKMWNSVSGIGGKVINYFKTLPGKMADGIRAGAKDLGNAGIFIGNKLIDGVQGVSNGVISGVNWILKKVDMPTIPSVNMPHIPYFAKGTWAGDPYAFTGGLAHVGDGGKHELIRFPNGQYAVSPNKDTLVNLPHGTSILGGDKTEQLFKSGSVPKFSLGTWLGSAKDFIAGGINKIKDIGSYLVDPTKLLNTVVAKFAGSSIAKLSGTFLDMAKGVTKLVINGAKKGITGLFQGSVNVPGNVKSWIANGMSIAGVSGSNWANGLSTIAMKESGGNPNAINLWDSNAKAGHPSAGLMQMIKSTFMSYAVKGHTSWMNPIDQVASDIGYIKSRYGSINNVPGLKSLSKGGKYVGYATGTPYHTGGDAILGDGGQYEPYLTPQGKFGISPNVPTLFKNLPAGTKVWSSLTKMKEDIPFFANGTSSDALKKAQEERKKEEEASKKAEAARKKAANDATTALKQRIADLKTDYRIGAISLKSYVSQLNSLRNAHGSTDTTRNTIKNNIYSAEKGSSSAQATAERKKAAAESKKVSDMIATVITDYRAGKINAKTEKARLDAIQKNHNLSTQQRNSIVSAIGVASRATQAKLNHFNNGIKSAATTYYNSIKSISDNLKSTIASNKSSVYGTYGLFDSVQANPMASGTNLTDNLMQQDQQLSQFNSVIAKLRKRKGMSSALVDEIEQMGAQNLPQASAIAGMNQSALSNYVSLWKKKNDVSNTIATDMSHADIASAKSQMDTATATFKANLKADASKYYQSGFSIGKYTVSGIVSGFDAMGGALQSATTSIGHTLINTIKKTLGIHSPSRVMKTLAGFTIDGITTGLIDNAHRVVTASKIIAGHITRNIVPVTNTDAINGLYKVVSTPNSGANHVQPKSTNTDNNAIQQQQLEAQLQQNQLLMTLVNQWGNAQIIMDKIPVGKMITPVVTQEQAKNTSRSNMVMGVRTT</sequence>
<dbReference type="PANTHER" id="PTHR37813:SF1">
    <property type="entry name" value="FELS-2 PROPHAGE PROTEIN"/>
    <property type="match status" value="1"/>
</dbReference>
<evidence type="ECO:0000256" key="1">
    <source>
        <dbReference type="ARBA" id="ARBA00022612"/>
    </source>
</evidence>
<evidence type="ECO:0000259" key="5">
    <source>
        <dbReference type="Pfam" id="PF01464"/>
    </source>
</evidence>
<dbReference type="InterPro" id="IPR010090">
    <property type="entry name" value="Phage_tape_meas"/>
</dbReference>
<feature type="transmembrane region" description="Helical" evidence="4">
    <location>
        <begin position="617"/>
        <end position="639"/>
    </location>
</feature>
<dbReference type="NCBIfam" id="TIGR01760">
    <property type="entry name" value="tape_meas_TP901"/>
    <property type="match status" value="1"/>
</dbReference>
<evidence type="ECO:0000256" key="4">
    <source>
        <dbReference type="SAM" id="Phobius"/>
    </source>
</evidence>
<reference evidence="7 8" key="1">
    <citation type="submission" date="2023-03" db="EMBL/GenBank/DDBJ databases">
        <title>Bacillus Genome Sequencing.</title>
        <authorList>
            <person name="Dunlap C."/>
        </authorList>
    </citation>
    <scope>NUCLEOTIDE SEQUENCE [LARGE SCALE GENOMIC DNA]</scope>
    <source>
        <strain evidence="7 8">B-23453</strain>
    </source>
</reference>
<dbReference type="EMBL" id="JARMAB010000041">
    <property type="protein sequence ID" value="MED1205849.1"/>
    <property type="molecule type" value="Genomic_DNA"/>
</dbReference>
<feature type="coiled-coil region" evidence="2">
    <location>
        <begin position="62"/>
        <end position="117"/>
    </location>
</feature>
<evidence type="ECO:0000256" key="3">
    <source>
        <dbReference type="SAM" id="MobiDB-lite"/>
    </source>
</evidence>
<keyword evidence="4" id="KW-0472">Membrane</keyword>
<protein>
    <submittedName>
        <fullName evidence="7">Phage tail tape measure protein</fullName>
    </submittedName>
</protein>
<organism evidence="7 8">
    <name type="scientific">Heyndrickxia acidicola</name>
    <dbReference type="NCBI Taxonomy" id="209389"/>
    <lineage>
        <taxon>Bacteria</taxon>
        <taxon>Bacillati</taxon>
        <taxon>Bacillota</taxon>
        <taxon>Bacilli</taxon>
        <taxon>Bacillales</taxon>
        <taxon>Bacillaceae</taxon>
        <taxon>Heyndrickxia</taxon>
    </lineage>
</organism>
<evidence type="ECO:0000256" key="2">
    <source>
        <dbReference type="SAM" id="Coils"/>
    </source>
</evidence>
<keyword evidence="8" id="KW-1185">Reference proteome</keyword>
<accession>A0ABU6MMD4</accession>
<dbReference type="SUPFAM" id="SSF53955">
    <property type="entry name" value="Lysozyme-like"/>
    <property type="match status" value="1"/>
</dbReference>
<dbReference type="Proteomes" id="UP001341444">
    <property type="component" value="Unassembled WGS sequence"/>
</dbReference>
<dbReference type="Pfam" id="PF01464">
    <property type="entry name" value="SLT"/>
    <property type="match status" value="1"/>
</dbReference>
<dbReference type="Pfam" id="PF10145">
    <property type="entry name" value="PhageMin_Tail"/>
    <property type="match status" value="1"/>
</dbReference>
<gene>
    <name evidence="7" type="ORF">P4T90_22710</name>
</gene>
<evidence type="ECO:0000259" key="6">
    <source>
        <dbReference type="Pfam" id="PF10145"/>
    </source>
</evidence>
<feature type="domain" description="Phage tail tape measure protein" evidence="6">
    <location>
        <begin position="309"/>
        <end position="503"/>
    </location>
</feature>
<feature type="domain" description="Transglycosylase SLT" evidence="5">
    <location>
        <begin position="1075"/>
        <end position="1172"/>
    </location>
</feature>
<feature type="transmembrane region" description="Helical" evidence="4">
    <location>
        <begin position="689"/>
        <end position="707"/>
    </location>
</feature>
<keyword evidence="2" id="KW-0175">Coiled coil</keyword>
<feature type="region of interest" description="Disordered" evidence="3">
    <location>
        <begin position="1246"/>
        <end position="1267"/>
    </location>
</feature>
<keyword evidence="1" id="KW-1188">Viral release from host cell</keyword>
<dbReference type="RefSeq" id="WP_066262879.1">
    <property type="nucleotide sequence ID" value="NZ_JARMAB010000041.1"/>
</dbReference>
<comment type="caution">
    <text evidence="7">The sequence shown here is derived from an EMBL/GenBank/DDBJ whole genome shotgun (WGS) entry which is preliminary data.</text>
</comment>
<dbReference type="CDD" id="cd13402">
    <property type="entry name" value="LT_TF-like"/>
    <property type="match status" value="1"/>
</dbReference>
<evidence type="ECO:0000313" key="7">
    <source>
        <dbReference type="EMBL" id="MED1205849.1"/>
    </source>
</evidence>
<keyword evidence="4" id="KW-0812">Transmembrane</keyword>